<feature type="compositionally biased region" description="Basic and acidic residues" evidence="1">
    <location>
        <begin position="41"/>
        <end position="58"/>
    </location>
</feature>
<dbReference type="EMBL" id="MU005775">
    <property type="protein sequence ID" value="KAF2706748.1"/>
    <property type="molecule type" value="Genomic_DNA"/>
</dbReference>
<feature type="compositionally biased region" description="Basic and acidic residues" evidence="1">
    <location>
        <begin position="342"/>
        <end position="354"/>
    </location>
</feature>
<dbReference type="AlphaFoldDB" id="A0A6G1K1S0"/>
<protein>
    <recommendedName>
        <fullName evidence="6">Ubiquitin-like domain-containing protein</fullName>
    </recommendedName>
</protein>
<feature type="compositionally biased region" description="Basic and acidic residues" evidence="1">
    <location>
        <begin position="553"/>
        <end position="564"/>
    </location>
</feature>
<dbReference type="Pfam" id="PF15406">
    <property type="entry name" value="PH_6"/>
    <property type="match status" value="1"/>
</dbReference>
<feature type="compositionally biased region" description="Low complexity" evidence="1">
    <location>
        <begin position="8"/>
        <end position="37"/>
    </location>
</feature>
<feature type="region of interest" description="Disordered" evidence="1">
    <location>
        <begin position="394"/>
        <end position="711"/>
    </location>
</feature>
<name>A0A6G1K1S0_9PLEO</name>
<dbReference type="InterPro" id="IPR038169">
    <property type="entry name" value="DC-UbP/UBTD2_N_sf"/>
</dbReference>
<evidence type="ECO:0000256" key="1">
    <source>
        <dbReference type="SAM" id="MobiDB-lite"/>
    </source>
</evidence>
<feature type="compositionally biased region" description="Acidic residues" evidence="1">
    <location>
        <begin position="595"/>
        <end position="604"/>
    </location>
</feature>
<feature type="compositionally biased region" description="Low complexity" evidence="1">
    <location>
        <begin position="504"/>
        <end position="520"/>
    </location>
</feature>
<feature type="region of interest" description="Disordered" evidence="1">
    <location>
        <begin position="1"/>
        <end position="58"/>
    </location>
</feature>
<evidence type="ECO:0008006" key="6">
    <source>
        <dbReference type="Google" id="ProtNLM"/>
    </source>
</evidence>
<dbReference type="OrthoDB" id="5593352at2759"/>
<dbReference type="SUPFAM" id="SSF50729">
    <property type="entry name" value="PH domain-like"/>
    <property type="match status" value="1"/>
</dbReference>
<feature type="compositionally biased region" description="Basic and acidic residues" evidence="1">
    <location>
        <begin position="299"/>
        <end position="323"/>
    </location>
</feature>
<feature type="compositionally biased region" description="Polar residues" evidence="1">
    <location>
        <begin position="651"/>
        <end position="685"/>
    </location>
</feature>
<gene>
    <name evidence="4" type="ORF">K504DRAFT_385022</name>
</gene>
<proteinExistence type="predicted"/>
<dbReference type="InterPro" id="IPR039712">
    <property type="entry name" value="Meu6"/>
</dbReference>
<accession>A0A6G1K1S0</accession>
<feature type="compositionally biased region" description="Polar residues" evidence="1">
    <location>
        <begin position="695"/>
        <end position="711"/>
    </location>
</feature>
<evidence type="ECO:0000313" key="4">
    <source>
        <dbReference type="EMBL" id="KAF2706748.1"/>
    </source>
</evidence>
<feature type="domain" description="DC-UbP/UBTD2 N-terminal" evidence="3">
    <location>
        <begin position="709"/>
        <end position="801"/>
    </location>
</feature>
<evidence type="ECO:0000259" key="2">
    <source>
        <dbReference type="Pfam" id="PF15406"/>
    </source>
</evidence>
<feature type="region of interest" description="Disordered" evidence="1">
    <location>
        <begin position="245"/>
        <end position="377"/>
    </location>
</feature>
<feature type="compositionally biased region" description="Basic and acidic residues" evidence="1">
    <location>
        <begin position="365"/>
        <end position="376"/>
    </location>
</feature>
<evidence type="ECO:0000313" key="5">
    <source>
        <dbReference type="Proteomes" id="UP000799428"/>
    </source>
</evidence>
<feature type="domain" description="Meiotic expression up-regulated protein 6 PH" evidence="2">
    <location>
        <begin position="81"/>
        <end position="186"/>
    </location>
</feature>
<dbReference type="Proteomes" id="UP000799428">
    <property type="component" value="Unassembled WGS sequence"/>
</dbReference>
<sequence length="920" mass="98014">MAEVQKPVAVTEAGAVDAAPADVAPLATEKTAEATEPAVEEPAKTEGEAVAPVEEKKEETPVEPIYSGALGYKAPGLKNVFRFAKKYFWFGEEPVPASSLGQFLRGEKDAEHAHTVAAWSSVTGKGLLYFVKHADQKESPAGVLKLADATDLTKDGTVAFFFKLHGQKHAFEAQTSLERNGWFIAFEKAIEEAKAASEGIVASETYTEQLAKLGKPAALAATAAKESTTPKKSIDATPKLAETEAPLSTEAAAPLPARTGSSSSSSDDEEKKKKKAAAKNKSRSVSRGKRASIFGGLLGKKEKGEDKKEEKKDEGAEAKKEDEVVAPVTGAESSTAPVIPEDQPKPVEETKTEETSVPSAAAPVVEDKAKVEEKPKPTKRASIFGNFVEKLKSPTTEKKEAEIVPAPISKDTEVSAEAPKIEEPSAPIVPVTVTDGATEAPKTEETKPVAATTPHKEKSPFSFGKFLGGAKEKVKSPTTEKAPSSEAPKLEDPVKAADEAPVLAPIESVAPAESAAPAAEAPKEEEAAVGATPPTTTQKKRGSIFGNLTGGSIKKEKDGEEKPKGLSGLFRSASKATKAKKEEKATPTTAKVDEGTEPNDEVPTTEEKKSDAPAATEPQTIGDVTPDAVTVGQAPKSTPEGCCFSRDAPASGSNPAPIQADGSQQALAPSTAQSASIPSQRQTRPNARLKPINPDQRSTLPNTRHTTLTNSTDPAWTRKKLEKQRSDFWDSRVSGSPESWGTIRVVVQLLQTGELQQAQAILDASELTCPTGDIWRGVYDQHGDYYKVDEYVVIEPEGLVDEEDADRAARVWKGKQKVAEGSDPSKGGLAYEIRCRLSSTQQDIAIGVESGEPVGGLLHKLRERAGIPETTHLRIAYGGKFYEEHKTLESNPRFDRSHVLNVMVFEPQPSPVDIESSINE</sequence>
<feature type="compositionally biased region" description="Basic and acidic residues" evidence="1">
    <location>
        <begin position="488"/>
        <end position="498"/>
    </location>
</feature>
<organism evidence="4 5">
    <name type="scientific">Pleomassaria siparia CBS 279.74</name>
    <dbReference type="NCBI Taxonomy" id="1314801"/>
    <lineage>
        <taxon>Eukaryota</taxon>
        <taxon>Fungi</taxon>
        <taxon>Dikarya</taxon>
        <taxon>Ascomycota</taxon>
        <taxon>Pezizomycotina</taxon>
        <taxon>Dothideomycetes</taxon>
        <taxon>Pleosporomycetidae</taxon>
        <taxon>Pleosporales</taxon>
        <taxon>Pleomassariaceae</taxon>
        <taxon>Pleomassaria</taxon>
    </lineage>
</organism>
<reference evidence="4" key="1">
    <citation type="journal article" date="2020" name="Stud. Mycol.">
        <title>101 Dothideomycetes genomes: a test case for predicting lifestyles and emergence of pathogens.</title>
        <authorList>
            <person name="Haridas S."/>
            <person name="Albert R."/>
            <person name="Binder M."/>
            <person name="Bloem J."/>
            <person name="Labutti K."/>
            <person name="Salamov A."/>
            <person name="Andreopoulos B."/>
            <person name="Baker S."/>
            <person name="Barry K."/>
            <person name="Bills G."/>
            <person name="Bluhm B."/>
            <person name="Cannon C."/>
            <person name="Castanera R."/>
            <person name="Culley D."/>
            <person name="Daum C."/>
            <person name="Ezra D."/>
            <person name="Gonzalez J."/>
            <person name="Henrissat B."/>
            <person name="Kuo A."/>
            <person name="Liang C."/>
            <person name="Lipzen A."/>
            <person name="Lutzoni F."/>
            <person name="Magnuson J."/>
            <person name="Mondo S."/>
            <person name="Nolan M."/>
            <person name="Ohm R."/>
            <person name="Pangilinan J."/>
            <person name="Park H.-J."/>
            <person name="Ramirez L."/>
            <person name="Alfaro M."/>
            <person name="Sun H."/>
            <person name="Tritt A."/>
            <person name="Yoshinaga Y."/>
            <person name="Zwiers L.-H."/>
            <person name="Turgeon B."/>
            <person name="Goodwin S."/>
            <person name="Spatafora J."/>
            <person name="Crous P."/>
            <person name="Grigoriev I."/>
        </authorList>
    </citation>
    <scope>NUCLEOTIDE SEQUENCE</scope>
    <source>
        <strain evidence="4">CBS 279.74</strain>
    </source>
</reference>
<keyword evidence="5" id="KW-1185">Reference proteome</keyword>
<feature type="compositionally biased region" description="Basic residues" evidence="1">
    <location>
        <begin position="272"/>
        <end position="290"/>
    </location>
</feature>
<dbReference type="PANTHER" id="PTHR42073:SF1">
    <property type="entry name" value="MEIOTIC EXPRESSION UP-REGULATED PROTEIN 6"/>
    <property type="match status" value="1"/>
</dbReference>
<evidence type="ECO:0000259" key="3">
    <source>
        <dbReference type="Pfam" id="PF16455"/>
    </source>
</evidence>
<dbReference type="InterPro" id="IPR032752">
    <property type="entry name" value="DC-UbP/UBTD2_N"/>
</dbReference>
<dbReference type="PANTHER" id="PTHR42073">
    <property type="entry name" value="MEIOTIC EXPRESSION UP-REGULATED PROTEIN 6"/>
    <property type="match status" value="1"/>
</dbReference>
<dbReference type="Pfam" id="PF16455">
    <property type="entry name" value="UBD"/>
    <property type="match status" value="1"/>
</dbReference>
<dbReference type="InterPro" id="IPR039483">
    <property type="entry name" value="Meu6_PH_dom"/>
</dbReference>
<dbReference type="Gene3D" id="1.20.225.20">
    <property type="entry name" value="Ub domain-containing protein, DC-UbP/UBTD2, N-terminal domain"/>
    <property type="match status" value="1"/>
</dbReference>